<feature type="transmembrane region" description="Helical" evidence="2">
    <location>
        <begin position="692"/>
        <end position="714"/>
    </location>
</feature>
<dbReference type="STRING" id="36050.A0A1B8B9Y7"/>
<reference evidence="3 4" key="1">
    <citation type="submission" date="2016-06" db="EMBL/GenBank/DDBJ databases">
        <title>Living apart together: crosstalk between the core and supernumerary genomes in a fungal plant pathogen.</title>
        <authorList>
            <person name="Vanheule A."/>
            <person name="Audenaert K."/>
            <person name="Warris S."/>
            <person name="Van De Geest H."/>
            <person name="Schijlen E."/>
            <person name="Hofte M."/>
            <person name="De Saeger S."/>
            <person name="Haesaert G."/>
            <person name="Waalwijk C."/>
            <person name="Van Der Lee T."/>
        </authorList>
    </citation>
    <scope>NUCLEOTIDE SEQUENCE [LARGE SCALE GENOMIC DNA]</scope>
    <source>
        <strain evidence="3 4">2516</strain>
    </source>
</reference>
<feature type="region of interest" description="Disordered" evidence="1">
    <location>
        <begin position="1"/>
        <end position="103"/>
    </location>
</feature>
<feature type="compositionally biased region" description="Polar residues" evidence="1">
    <location>
        <begin position="24"/>
        <end position="35"/>
    </location>
</feature>
<feature type="transmembrane region" description="Helical" evidence="2">
    <location>
        <begin position="118"/>
        <end position="136"/>
    </location>
</feature>
<proteinExistence type="predicted"/>
<evidence type="ECO:0000313" key="4">
    <source>
        <dbReference type="Proteomes" id="UP000091967"/>
    </source>
</evidence>
<dbReference type="OMA" id="NIDWAHE"/>
<feature type="transmembrane region" description="Helical" evidence="2">
    <location>
        <begin position="156"/>
        <end position="177"/>
    </location>
</feature>
<evidence type="ECO:0000256" key="2">
    <source>
        <dbReference type="SAM" id="Phobius"/>
    </source>
</evidence>
<organism evidence="3 4">
    <name type="scientific">Fusarium poae</name>
    <dbReference type="NCBI Taxonomy" id="36050"/>
    <lineage>
        <taxon>Eukaryota</taxon>
        <taxon>Fungi</taxon>
        <taxon>Dikarya</taxon>
        <taxon>Ascomycota</taxon>
        <taxon>Pezizomycotina</taxon>
        <taxon>Sordariomycetes</taxon>
        <taxon>Hypocreomycetidae</taxon>
        <taxon>Hypocreales</taxon>
        <taxon>Nectriaceae</taxon>
        <taxon>Fusarium</taxon>
    </lineage>
</organism>
<keyword evidence="2" id="KW-0812">Transmembrane</keyword>
<dbReference type="PANTHER" id="PTHR35394:SF5">
    <property type="entry name" value="DUF3176 DOMAIN-CONTAINING PROTEIN"/>
    <property type="match status" value="1"/>
</dbReference>
<dbReference type="Proteomes" id="UP000091967">
    <property type="component" value="Unassembled WGS sequence"/>
</dbReference>
<evidence type="ECO:0000256" key="1">
    <source>
        <dbReference type="SAM" id="MobiDB-lite"/>
    </source>
</evidence>
<dbReference type="EMBL" id="LYXU01000001">
    <property type="protein sequence ID" value="OBS29550.1"/>
    <property type="molecule type" value="Genomic_DNA"/>
</dbReference>
<dbReference type="AlphaFoldDB" id="A0A1B8B9Y7"/>
<sequence>MSAPDMFEVEDLGPSQREPLPRQSIGSRRPSSINHPDSRSQNSEEHRPLAAGRDNEPSDGSVETSENEYQLEDLSEPPTATGIILRKAVPPPGTSNTKDTTGQKKDRENVFWIWKEELLLLVVAAGFFAGICRILYIYDEKELPHWDDLGITLNTLISIIATIFRASLAIITFEILAQLKWDWISSGSFRPMQQVQVFDSASRGILGCLRLIPIIAIQHPLALAAIFVTVSSIGIGSFTQQSIQTFQCRLPIQSLDYPATITTVNYAEFSDSWAGGIYYETGLDMKLKLAMKDAILSSREYSSLFSCPSGNCTFPTYSNGGGYSRSNQTSHASVGFCSRCSDIKKLVRGPEPLNSSASSRPRNLTVVYSLPNDLTVYKPKRMEIIYWPRLGGEDNLVLNTRTETNIDWAHEALDNEFLNRARWAAVNITILGASKDGCNDHQNGTFTCHEGCNEETESADSCRYSDHLHQFERPINLAAAVCTLYPCIKYFTAEVEDGQIHEKVEWDIPLRRERLDTPSFRRLWQGIMQPCLVNGTVYTSANASSPPGKIPNPAPVLFHIDDWVTENPRSVSEFVNVTVPADCIVELPTYILDSLRDEIRATYNTNCTMGHQPWARVECVQHQSSGDSSESHLATLMTDGTTSVSAIDKAMDSITTRLTNEIREVGTGPFGNPNPKVKGLVWETRACVHIEWYWLIFPGALLIMCAILLATIMVTDAKKKHVWKSSILPFLLKDHPGIQSLSIKGVAKVADGYEVKMETKNTV</sequence>
<keyword evidence="2" id="KW-0472">Membrane</keyword>
<dbReference type="PANTHER" id="PTHR35394">
    <property type="entry name" value="DUF3176 DOMAIN-CONTAINING PROTEIN"/>
    <property type="match status" value="1"/>
</dbReference>
<dbReference type="Pfam" id="PF11374">
    <property type="entry name" value="DUF3176"/>
    <property type="match status" value="1"/>
</dbReference>
<gene>
    <name evidence="3" type="ORF">FPOA_03487</name>
</gene>
<keyword evidence="4" id="KW-1185">Reference proteome</keyword>
<feature type="compositionally biased region" description="Basic and acidic residues" evidence="1">
    <location>
        <begin position="36"/>
        <end position="56"/>
    </location>
</feature>
<feature type="compositionally biased region" description="Acidic residues" evidence="1">
    <location>
        <begin position="65"/>
        <end position="75"/>
    </location>
</feature>
<comment type="caution">
    <text evidence="3">The sequence shown here is derived from an EMBL/GenBank/DDBJ whole genome shotgun (WGS) entry which is preliminary data.</text>
</comment>
<accession>A0A1B8B9Y7</accession>
<protein>
    <submittedName>
        <fullName evidence="3">Uncharacterized protein</fullName>
    </submittedName>
</protein>
<keyword evidence="2" id="KW-1133">Transmembrane helix</keyword>
<dbReference type="InterPro" id="IPR021514">
    <property type="entry name" value="DUF3176"/>
</dbReference>
<evidence type="ECO:0000313" key="3">
    <source>
        <dbReference type="EMBL" id="OBS29550.1"/>
    </source>
</evidence>
<name>A0A1B8B9Y7_FUSPO</name>